<feature type="region of interest" description="Disordered" evidence="1">
    <location>
        <begin position="961"/>
        <end position="996"/>
    </location>
</feature>
<organism evidence="2 3">
    <name type="scientific">Tritrichomonas foetus</name>
    <dbReference type="NCBI Taxonomy" id="1144522"/>
    <lineage>
        <taxon>Eukaryota</taxon>
        <taxon>Metamonada</taxon>
        <taxon>Parabasalia</taxon>
        <taxon>Tritrichomonadida</taxon>
        <taxon>Tritrichomonadidae</taxon>
        <taxon>Tritrichomonas</taxon>
    </lineage>
</organism>
<feature type="region of interest" description="Disordered" evidence="1">
    <location>
        <begin position="1444"/>
        <end position="1482"/>
    </location>
</feature>
<evidence type="ECO:0000313" key="3">
    <source>
        <dbReference type="Proteomes" id="UP000179807"/>
    </source>
</evidence>
<reference evidence="2" key="1">
    <citation type="submission" date="2016-10" db="EMBL/GenBank/DDBJ databases">
        <authorList>
            <person name="Benchimol M."/>
            <person name="Almeida L.G."/>
            <person name="Vasconcelos A.T."/>
            <person name="Perreira-Neves A."/>
            <person name="Rosa I.A."/>
            <person name="Tasca T."/>
            <person name="Bogo M.R."/>
            <person name="de Souza W."/>
        </authorList>
    </citation>
    <scope>NUCLEOTIDE SEQUENCE [LARGE SCALE GENOMIC DNA]</scope>
    <source>
        <strain evidence="2">K</strain>
    </source>
</reference>
<evidence type="ECO:0008006" key="4">
    <source>
        <dbReference type="Google" id="ProtNLM"/>
    </source>
</evidence>
<accession>A0A1J4KDE5</accession>
<feature type="region of interest" description="Disordered" evidence="1">
    <location>
        <begin position="1579"/>
        <end position="1605"/>
    </location>
</feature>
<proteinExistence type="predicted"/>
<gene>
    <name evidence="2" type="ORF">TRFO_22354</name>
</gene>
<feature type="region of interest" description="Disordered" evidence="1">
    <location>
        <begin position="1383"/>
        <end position="1414"/>
    </location>
</feature>
<feature type="compositionally biased region" description="Basic and acidic residues" evidence="1">
    <location>
        <begin position="1108"/>
        <end position="1127"/>
    </location>
</feature>
<dbReference type="EMBL" id="MLAK01000653">
    <property type="protein sequence ID" value="OHT08936.1"/>
    <property type="molecule type" value="Genomic_DNA"/>
</dbReference>
<name>A0A1J4KDE5_9EUKA</name>
<feature type="compositionally biased region" description="Polar residues" evidence="1">
    <location>
        <begin position="1532"/>
        <end position="1552"/>
    </location>
</feature>
<evidence type="ECO:0000256" key="1">
    <source>
        <dbReference type="SAM" id="MobiDB-lite"/>
    </source>
</evidence>
<feature type="region of interest" description="Disordered" evidence="1">
    <location>
        <begin position="1089"/>
        <end position="1129"/>
    </location>
</feature>
<feature type="region of interest" description="Disordered" evidence="1">
    <location>
        <begin position="1507"/>
        <end position="1567"/>
    </location>
</feature>
<dbReference type="Proteomes" id="UP000179807">
    <property type="component" value="Unassembled WGS sequence"/>
</dbReference>
<feature type="compositionally biased region" description="Basic and acidic residues" evidence="1">
    <location>
        <begin position="982"/>
        <end position="996"/>
    </location>
</feature>
<sequence>MQKTPRSDLVKGSGRMSTTQKKTKFQFYERRSTTSQFRKTYSRSTARSRDCNTLGLTFDQDAIEKFDKTDRPASKSINRITNHRILETPRSIKNFVMFSKEDADLMNAAQLIQRNWRIHLSKMQLRFFMNFILKIRRRRLSFAISMWHLAVQPTNHEKTKKSYDSIFNFIIQYQFIDLRSTDLWMKRGPRLRFYPFDDYMKTNILFSKFPSNKIVNMTKYFNQNIIKKTFQAWFAITSERLIVNNQKSLVFAKFRQNFGPEYWTFHVWRRWATYKKRRKWELVETIASNLYVPEWTFYRARKLTEARMRRDATLSYKIKLGKQIIQLFRDSIHKQKMLKCAYDQTVYYSNKLRLIFGYRAFSYLIIFKRVKQGILLRIMKAWYTFIDAKMLNRTKIQIFYQRQKLKALKQSFKLWRKNIVLEAAKTEFLHNDIVMNRLKVLPSIFLLKNDNVHFTYVQAFINWQKIVNKKKRLRRFVFWSTKMCKNQVLMRFIFDILKEKAKLPVNRVNYQPFHDTEIYSIVNKPGQEFISCPTSSISETIHAYKNLPAIPVYEGDWARYASSRQVKTLVFRLICLVAFRHFINPFHISEIKLKNIKNYIERKQLFTQLNIAAVRYQHHKDNLERKKEVNGYIKRDNEILSAFETHSTAIKLSHHVPKFSINKNIKLFHTSPETFANNEYYSDAEEDLIVNEEEEEETDYTTTHYRIKHHSDDDNYEENENKNDPESDSENSESENDHENIENETDDINEEKRVTFEDEEFRNRSKRRRNRGRRSAPSIPFLRPIKEIKESLMKMTSKFHRRPFDAFSMRGIANRKARQSLDPSAFHKSASESHFGSCYEHYVPFQFNKSLVNLLKGKDFEMAELKALKKQAAEVAEVFEEKPVFEEEETHEYEYITDDDLSKFIKSQNEEEEMDYMTSSRSKVSQETISSTSSKASSRTSSGMPQLIKFGNLLQATPHPSKIKKKNEIYDSPLEEEEEDEHEKPAMKTDNSEKVNEISRKLTSTITTLNDMEKHFLNDAHYFTFSQPRRVALLTNNYFSVIDILLGNPFKSKLNTKQSNNSALNDDEEPQTNVSKLLRKIEKRIKAEDEECENKTPVKVRERKKRGKLFEDPDRQFKEEPHSDGNKYQKSTCPEFANVLFSGVKVLSNTPWNKTKKNTTSNKNLPTPSLPTAETVVPGFEPSNKIQKLGQGSSLFTDKNPDIKKALEDILSTPGISDDVKQRILFVIDLIAKRYLDEEVEKYVYGELTSFVEVDPNDLSSDENPEVSPVFQLRKPPKIEPIVNKKFGAFDTESREKAPIRRYKGEREVFYKDLALAVLECSKFAYIVDIKDVEDITKEQSALESLRILRRYQQRQTISKLKVEQHLAIIPLPDDKGPQVFSAGGYTKRYPPHKIQSTVKETKVRKNRPSNEIPKIEIAKIESKQQGEGSPNRQWPNNQRSLQNQQINQHGSKMRKATINTPGSPKVTVRIPKASKSALSSTKSIKHMVPAYIPIEYHKNFLESTTNSRPLVTTPHNVETPKKAAKVKETNNKYQNSVKSKSLNERNVSFDDSPSSNSSSIPNPKTLVASHNDFYEKKRQKEQFVSSETISENDERPKTAQKKLIHSPQRPLIMKRKPQFTKFEPTLPEDPIEFDFDFNDKISTTRSSFTVNQKPKWTIPNDRKAVTRKDIKYFMYVTPFIEPEENEENDAS</sequence>
<feature type="region of interest" description="Disordered" evidence="1">
    <location>
        <begin position="694"/>
        <end position="781"/>
    </location>
</feature>
<protein>
    <recommendedName>
        <fullName evidence="4">IQ calmodulin-binding motif family protein</fullName>
    </recommendedName>
</protein>
<feature type="compositionally biased region" description="Low complexity" evidence="1">
    <location>
        <begin position="922"/>
        <end position="942"/>
    </location>
</feature>
<dbReference type="RefSeq" id="XP_068362072.1">
    <property type="nucleotide sequence ID" value="XM_068502514.1"/>
</dbReference>
<feature type="compositionally biased region" description="Low complexity" evidence="1">
    <location>
        <begin position="1553"/>
        <end position="1564"/>
    </location>
</feature>
<comment type="caution">
    <text evidence="2">The sequence shown here is derived from an EMBL/GenBank/DDBJ whole genome shotgun (WGS) entry which is preliminary data.</text>
</comment>
<evidence type="ECO:0000313" key="2">
    <source>
        <dbReference type="EMBL" id="OHT08936.1"/>
    </source>
</evidence>
<dbReference type="GeneID" id="94837218"/>
<feature type="compositionally biased region" description="Basic residues" evidence="1">
    <location>
        <begin position="764"/>
        <end position="774"/>
    </location>
</feature>
<dbReference type="VEuPathDB" id="TrichDB:TRFO_22354"/>
<feature type="compositionally biased region" description="Basic and acidic residues" evidence="1">
    <location>
        <begin position="1519"/>
        <end position="1531"/>
    </location>
</feature>
<feature type="compositionally biased region" description="Polar residues" evidence="1">
    <location>
        <begin position="1507"/>
        <end position="1517"/>
    </location>
</feature>
<feature type="region of interest" description="Disordered" evidence="1">
    <location>
        <begin position="910"/>
        <end position="943"/>
    </location>
</feature>
<keyword evidence="3" id="KW-1185">Reference proteome</keyword>
<feature type="region of interest" description="Disordered" evidence="1">
    <location>
        <begin position="1"/>
        <end position="21"/>
    </location>
</feature>